<dbReference type="Proteomes" id="UP000003340">
    <property type="component" value="Unassembled WGS sequence"/>
</dbReference>
<dbReference type="HOGENOM" id="CLU_069532_3_2_9"/>
<dbReference type="GO" id="GO:0046914">
    <property type="term" value="F:transition metal ion binding"/>
    <property type="evidence" value="ECO:0007669"/>
    <property type="project" value="InterPro"/>
</dbReference>
<dbReference type="PROSITE" id="PS50944">
    <property type="entry name" value="HTH_DTXR"/>
    <property type="match status" value="1"/>
</dbReference>
<dbReference type="PANTHER" id="PTHR33238">
    <property type="entry name" value="IRON (METAL) DEPENDENT REPRESSOR, DTXR FAMILY"/>
    <property type="match status" value="1"/>
</dbReference>
<dbReference type="STRING" id="537013.CLOSTMETH_03849"/>
<comment type="subcellular location">
    <subcellularLocation>
        <location evidence="1">Cytoplasm</location>
    </subcellularLocation>
</comment>
<evidence type="ECO:0000313" key="4">
    <source>
        <dbReference type="EMBL" id="EEG28468.1"/>
    </source>
</evidence>
<evidence type="ECO:0000256" key="2">
    <source>
        <dbReference type="ARBA" id="ARBA00011738"/>
    </source>
</evidence>
<dbReference type="GO" id="GO:0005737">
    <property type="term" value="C:cytoplasm"/>
    <property type="evidence" value="ECO:0007669"/>
    <property type="project" value="UniProtKB-SubCell"/>
</dbReference>
<dbReference type="GO" id="GO:0003700">
    <property type="term" value="F:DNA-binding transcription factor activity"/>
    <property type="evidence" value="ECO:0007669"/>
    <property type="project" value="InterPro"/>
</dbReference>
<dbReference type="Gene3D" id="1.10.10.10">
    <property type="entry name" value="Winged helix-like DNA-binding domain superfamily/Winged helix DNA-binding domain"/>
    <property type="match status" value="1"/>
</dbReference>
<name>C0EJ03_9FIRM</name>
<sequence length="121" mass="13573">MLSSAKKRYLLAIYELGEQGNEVHSKDIANALKVKRPSTSKMLKALSEEELIDKEYYGTVRFTPQGAQLANQLYTRYLLLNSFFQTTLQTDAHSARHDAILCLCELSDSSIEKLSSIVLTG</sequence>
<keyword evidence="5" id="KW-1185">Reference proteome</keyword>
<proteinExistence type="predicted"/>
<comment type="subunit">
    <text evidence="2">Homodimer.</text>
</comment>
<dbReference type="InterPro" id="IPR036388">
    <property type="entry name" value="WH-like_DNA-bd_sf"/>
</dbReference>
<evidence type="ECO:0000256" key="1">
    <source>
        <dbReference type="ARBA" id="ARBA00004496"/>
    </source>
</evidence>
<dbReference type="AlphaFoldDB" id="C0EJ03"/>
<dbReference type="InterPro" id="IPR036390">
    <property type="entry name" value="WH_DNA-bd_sf"/>
</dbReference>
<evidence type="ECO:0000313" key="5">
    <source>
        <dbReference type="Proteomes" id="UP000003340"/>
    </source>
</evidence>
<dbReference type="InterPro" id="IPR050536">
    <property type="entry name" value="DtxR_MntR_Metal-Reg"/>
</dbReference>
<dbReference type="EMBL" id="ACEC01000136">
    <property type="protein sequence ID" value="EEG28468.1"/>
    <property type="molecule type" value="Genomic_DNA"/>
</dbReference>
<dbReference type="Pfam" id="PF01325">
    <property type="entry name" value="Fe_dep_repress"/>
    <property type="match status" value="1"/>
</dbReference>
<reference evidence="4 5" key="1">
    <citation type="submission" date="2009-01" db="EMBL/GenBank/DDBJ databases">
        <authorList>
            <person name="Fulton L."/>
            <person name="Clifton S."/>
            <person name="Fulton B."/>
            <person name="Xu J."/>
            <person name="Minx P."/>
            <person name="Pepin K.H."/>
            <person name="Johnson M."/>
            <person name="Bhonagiri V."/>
            <person name="Nash W.E."/>
            <person name="Mardis E.R."/>
            <person name="Wilson R.K."/>
        </authorList>
    </citation>
    <scope>NUCLEOTIDE SEQUENCE [LARGE SCALE GENOMIC DNA]</scope>
    <source>
        <strain evidence="4 5">DSM 5476</strain>
    </source>
</reference>
<dbReference type="eggNOG" id="COG1321">
    <property type="taxonomic scope" value="Bacteria"/>
</dbReference>
<dbReference type="PANTHER" id="PTHR33238:SF11">
    <property type="entry name" value="TRANSCRIPTIONAL REGULATOR MNTR"/>
    <property type="match status" value="1"/>
</dbReference>
<accession>C0EJ03</accession>
<organism evidence="4 5">
    <name type="scientific">[Clostridium] methylpentosum DSM 5476</name>
    <dbReference type="NCBI Taxonomy" id="537013"/>
    <lineage>
        <taxon>Bacteria</taxon>
        <taxon>Bacillati</taxon>
        <taxon>Bacillota</taxon>
        <taxon>Clostridia</taxon>
        <taxon>Eubacteriales</taxon>
        <taxon>Oscillospiraceae</taxon>
        <taxon>Oscillospiraceae incertae sedis</taxon>
    </lineage>
</organism>
<feature type="domain" description="HTH dtxR-type" evidence="3">
    <location>
        <begin position="1"/>
        <end position="63"/>
    </location>
</feature>
<comment type="caution">
    <text evidence="4">The sequence shown here is derived from an EMBL/GenBank/DDBJ whole genome shotgun (WGS) entry which is preliminary data.</text>
</comment>
<dbReference type="SMART" id="SM00529">
    <property type="entry name" value="HTH_DTXR"/>
    <property type="match status" value="1"/>
</dbReference>
<gene>
    <name evidence="4" type="ORF">CLOSTMETH_03849</name>
</gene>
<dbReference type="SUPFAM" id="SSF46785">
    <property type="entry name" value="Winged helix' DNA-binding domain"/>
    <property type="match status" value="1"/>
</dbReference>
<dbReference type="InterPro" id="IPR022689">
    <property type="entry name" value="Iron_dep_repressor"/>
</dbReference>
<protein>
    <submittedName>
        <fullName evidence="4">Iron dependent repressor DNA binding domain protein</fullName>
    </submittedName>
</protein>
<reference evidence="4 5" key="2">
    <citation type="submission" date="2009-02" db="EMBL/GenBank/DDBJ databases">
        <title>Draft genome sequence of Clostridium methylpentosum (DSM 5476).</title>
        <authorList>
            <person name="Sudarsanam P."/>
            <person name="Ley R."/>
            <person name="Guruge J."/>
            <person name="Turnbaugh P.J."/>
            <person name="Mahowald M."/>
            <person name="Liep D."/>
            <person name="Gordon J."/>
        </authorList>
    </citation>
    <scope>NUCLEOTIDE SEQUENCE [LARGE SCALE GENOMIC DNA]</scope>
    <source>
        <strain evidence="4 5">DSM 5476</strain>
    </source>
</reference>
<dbReference type="GO" id="GO:0003677">
    <property type="term" value="F:DNA binding"/>
    <property type="evidence" value="ECO:0007669"/>
    <property type="project" value="InterPro"/>
</dbReference>
<evidence type="ECO:0000259" key="3">
    <source>
        <dbReference type="PROSITE" id="PS50944"/>
    </source>
</evidence>
<dbReference type="InterPro" id="IPR022687">
    <property type="entry name" value="HTH_DTXR"/>
</dbReference>